<protein>
    <submittedName>
        <fullName evidence="2">Uncharacterized protein</fullName>
    </submittedName>
</protein>
<keyword evidence="1" id="KW-1133">Transmembrane helix</keyword>
<evidence type="ECO:0000313" key="3">
    <source>
        <dbReference type="Proteomes" id="UP000250088"/>
    </source>
</evidence>
<dbReference type="KEGG" id="naj:B1756_04865"/>
<name>A0A2Z2HPZ7_9EURY</name>
<gene>
    <name evidence="2" type="ORF">B1756_04865</name>
</gene>
<keyword evidence="1" id="KW-0812">Transmembrane</keyword>
<dbReference type="OrthoDB" id="156559at2157"/>
<keyword evidence="1" id="KW-0472">Membrane</keyword>
<evidence type="ECO:0000256" key="1">
    <source>
        <dbReference type="SAM" id="Phobius"/>
    </source>
</evidence>
<organism evidence="2 3">
    <name type="scientific">Natrarchaeobaculum aegyptiacum</name>
    <dbReference type="NCBI Taxonomy" id="745377"/>
    <lineage>
        <taxon>Archaea</taxon>
        <taxon>Methanobacteriati</taxon>
        <taxon>Methanobacteriota</taxon>
        <taxon>Stenosarchaea group</taxon>
        <taxon>Halobacteria</taxon>
        <taxon>Halobacteriales</taxon>
        <taxon>Natrialbaceae</taxon>
        <taxon>Natrarchaeobaculum</taxon>
    </lineage>
</organism>
<evidence type="ECO:0000313" key="2">
    <source>
        <dbReference type="EMBL" id="ARS89150.1"/>
    </source>
</evidence>
<keyword evidence="3" id="KW-1185">Reference proteome</keyword>
<dbReference type="EMBL" id="CP019893">
    <property type="protein sequence ID" value="ARS89150.1"/>
    <property type="molecule type" value="Genomic_DNA"/>
</dbReference>
<reference evidence="3" key="1">
    <citation type="submission" date="2017-02" db="EMBL/GenBank/DDBJ databases">
        <title>Natronthermophilus aegyptiacus gen. nov.,sp. nov., an aerobic, extremely halophilic alkalithermophilic archaeon isolated from the athalassohaline Wadi An Natrun, Egypt.</title>
        <authorList>
            <person name="Zhao B."/>
        </authorList>
    </citation>
    <scope>NUCLEOTIDE SEQUENCE [LARGE SCALE GENOMIC DNA]</scope>
    <source>
        <strain evidence="3">JW/NM-HA 15</strain>
    </source>
</reference>
<dbReference type="RefSeq" id="WP_086887531.1">
    <property type="nucleotide sequence ID" value="NZ_CP019893.1"/>
</dbReference>
<dbReference type="Proteomes" id="UP000250088">
    <property type="component" value="Chromosome"/>
</dbReference>
<proteinExistence type="predicted"/>
<feature type="transmembrane region" description="Helical" evidence="1">
    <location>
        <begin position="40"/>
        <end position="61"/>
    </location>
</feature>
<dbReference type="GeneID" id="32893384"/>
<sequence length="71" mass="7531">MDVPTDRLLIMLIVATGFAVVVGGWAAGIVHAEATGFEEVGLRIGIGALFFVVLLGVWRVFSGIDEERSQG</sequence>
<feature type="transmembrane region" description="Helical" evidence="1">
    <location>
        <begin position="7"/>
        <end position="28"/>
    </location>
</feature>
<dbReference type="AlphaFoldDB" id="A0A2Z2HPZ7"/>
<accession>A0A2Z2HPZ7</accession>